<evidence type="ECO:0000313" key="1">
    <source>
        <dbReference type="EMBL" id="EEN82715.1"/>
    </source>
</evidence>
<name>C3JAW7_POREA</name>
<dbReference type="Proteomes" id="UP000004295">
    <property type="component" value="Unassembled WGS sequence"/>
</dbReference>
<reference evidence="1 2" key="1">
    <citation type="submission" date="2009-04" db="EMBL/GenBank/DDBJ databases">
        <authorList>
            <person name="Sebastian Y."/>
            <person name="Madupu R."/>
            <person name="Durkin A.S."/>
            <person name="Torralba M."/>
            <person name="Methe B."/>
            <person name="Sutton G.G."/>
            <person name="Strausberg R.L."/>
            <person name="Nelson K.E."/>
        </authorList>
    </citation>
    <scope>NUCLEOTIDE SEQUENCE [LARGE SCALE GENOMIC DNA]</scope>
    <source>
        <strain evidence="2">ATCC 35406 / BCRC 14492 / JCM 8526 / NCTC 13058 / HG 370</strain>
    </source>
</reference>
<dbReference type="EMBL" id="ACNN01000020">
    <property type="protein sequence ID" value="EEN82715.1"/>
    <property type="molecule type" value="Genomic_DNA"/>
</dbReference>
<accession>C3JAW7</accession>
<comment type="caution">
    <text evidence="1">The sequence shown here is derived from an EMBL/GenBank/DDBJ whole genome shotgun (WGS) entry which is preliminary data.</text>
</comment>
<keyword evidence="2" id="KW-1185">Reference proteome</keyword>
<evidence type="ECO:0000313" key="2">
    <source>
        <dbReference type="Proteomes" id="UP000004295"/>
    </source>
</evidence>
<organism evidence="1 2">
    <name type="scientific">Porphyromonas endodontalis (strain ATCC 35406 / DSM 24491 / JCM 8526 / CCUG 16442 / BCRC 14492 / NCTC 13058 / HG 370)</name>
    <name type="common">Bacteroides endodontalis</name>
    <dbReference type="NCBI Taxonomy" id="553175"/>
    <lineage>
        <taxon>Bacteria</taxon>
        <taxon>Pseudomonadati</taxon>
        <taxon>Bacteroidota</taxon>
        <taxon>Bacteroidia</taxon>
        <taxon>Bacteroidales</taxon>
        <taxon>Porphyromonadaceae</taxon>
        <taxon>Porphyromonas</taxon>
    </lineage>
</organism>
<dbReference type="STRING" id="553175.POREN0001_0359"/>
<dbReference type="AlphaFoldDB" id="C3JAW7"/>
<proteinExistence type="predicted"/>
<protein>
    <submittedName>
        <fullName evidence="1">Uncharacterized protein</fullName>
    </submittedName>
</protein>
<sequence>MQDKDTILKALRHQSRFFTPQKTKTGAKRRKILRYFWGGYRVKKKCFSGGFS</sequence>
<gene>
    <name evidence="1" type="ORF">POREN0001_0359</name>
</gene>